<dbReference type="Pfam" id="PF00753">
    <property type="entry name" value="Lactamase_B"/>
    <property type="match status" value="1"/>
</dbReference>
<evidence type="ECO:0000313" key="3">
    <source>
        <dbReference type="Proteomes" id="UP001500393"/>
    </source>
</evidence>
<dbReference type="CDD" id="cd07721">
    <property type="entry name" value="yflN-like_MBL-fold"/>
    <property type="match status" value="1"/>
</dbReference>
<evidence type="ECO:0000313" key="2">
    <source>
        <dbReference type="EMBL" id="GAA1561165.1"/>
    </source>
</evidence>
<dbReference type="SUPFAM" id="SSF56281">
    <property type="entry name" value="Metallo-hydrolase/oxidoreductase"/>
    <property type="match status" value="1"/>
</dbReference>
<dbReference type="InterPro" id="IPR036866">
    <property type="entry name" value="RibonucZ/Hydroxyglut_hydro"/>
</dbReference>
<organism evidence="2 3">
    <name type="scientific">Kribbella sancticallisti</name>
    <dbReference type="NCBI Taxonomy" id="460087"/>
    <lineage>
        <taxon>Bacteria</taxon>
        <taxon>Bacillati</taxon>
        <taxon>Actinomycetota</taxon>
        <taxon>Actinomycetes</taxon>
        <taxon>Propionibacteriales</taxon>
        <taxon>Kribbellaceae</taxon>
        <taxon>Kribbella</taxon>
    </lineage>
</organism>
<dbReference type="Proteomes" id="UP001500393">
    <property type="component" value="Unassembled WGS sequence"/>
</dbReference>
<dbReference type="PANTHER" id="PTHR42951">
    <property type="entry name" value="METALLO-BETA-LACTAMASE DOMAIN-CONTAINING"/>
    <property type="match status" value="1"/>
</dbReference>
<dbReference type="Gene3D" id="3.60.15.10">
    <property type="entry name" value="Ribonuclease Z/Hydroxyacylglutathione hydrolase-like"/>
    <property type="match status" value="1"/>
</dbReference>
<name>A0ABP4NHM8_9ACTN</name>
<proteinExistence type="predicted"/>
<evidence type="ECO:0000259" key="1">
    <source>
        <dbReference type="SMART" id="SM00849"/>
    </source>
</evidence>
<accession>A0ABP4NHM8</accession>
<dbReference type="InterPro" id="IPR050855">
    <property type="entry name" value="NDM-1-like"/>
</dbReference>
<keyword evidence="3" id="KW-1185">Reference proteome</keyword>
<dbReference type="EMBL" id="BAAAOS010000010">
    <property type="protein sequence ID" value="GAA1561165.1"/>
    <property type="molecule type" value="Genomic_DNA"/>
</dbReference>
<protein>
    <submittedName>
        <fullName evidence="2">MBL fold metallo-hydrolase</fullName>
    </submittedName>
</protein>
<gene>
    <name evidence="2" type="ORF">GCM10009789_13010</name>
</gene>
<dbReference type="PANTHER" id="PTHR42951:SF17">
    <property type="entry name" value="METALLO-BETA-LACTAMASE DOMAIN-CONTAINING PROTEIN"/>
    <property type="match status" value="1"/>
</dbReference>
<dbReference type="SMART" id="SM00849">
    <property type="entry name" value="Lactamase_B"/>
    <property type="match status" value="1"/>
</dbReference>
<dbReference type="InterPro" id="IPR001279">
    <property type="entry name" value="Metallo-B-lactamas"/>
</dbReference>
<reference evidence="3" key="1">
    <citation type="journal article" date="2019" name="Int. J. Syst. Evol. Microbiol.">
        <title>The Global Catalogue of Microorganisms (GCM) 10K type strain sequencing project: providing services to taxonomists for standard genome sequencing and annotation.</title>
        <authorList>
            <consortium name="The Broad Institute Genomics Platform"/>
            <consortium name="The Broad Institute Genome Sequencing Center for Infectious Disease"/>
            <person name="Wu L."/>
            <person name="Ma J."/>
        </authorList>
    </citation>
    <scope>NUCLEOTIDE SEQUENCE [LARGE SCALE GENOMIC DNA]</scope>
    <source>
        <strain evidence="3">JCM 14969</strain>
    </source>
</reference>
<feature type="domain" description="Metallo-beta-lactamase" evidence="1">
    <location>
        <begin position="14"/>
        <end position="207"/>
    </location>
</feature>
<comment type="caution">
    <text evidence="2">The sequence shown here is derived from an EMBL/GenBank/DDBJ whole genome shotgun (WGS) entry which is preliminary data.</text>
</comment>
<sequence>MELRPELHLLRFPVGQAYLWQDADGLTLIDTGPVGAGEAIRLAIEDLGHHHRDLRRIVLTHAHGDHAGSAAEIREWSDAPLLVHRNDAPLVEGILPVPPPVLLDWERPLFALVDGHLGAPPVAVDQEVSDGDILDFGGGAHVISIPGHTAGSIALHLPRYGVLFTGDAVAEYEGQLILGVFNQDRTAATHSLSRLAGFDAGMLCFGHGEPVRSGGTARLRELAMISHSEQ</sequence>